<reference evidence="1 2" key="1">
    <citation type="submission" date="2024-01" db="EMBL/GenBank/DDBJ databases">
        <title>The genomes of 5 underutilized Papilionoideae crops provide insights into root nodulation and disease resistanc.</title>
        <authorList>
            <person name="Jiang F."/>
        </authorList>
    </citation>
    <scope>NUCLEOTIDE SEQUENCE [LARGE SCALE GENOMIC DNA]</scope>
    <source>
        <strain evidence="1">LVBAO_FW01</strain>
        <tissue evidence="1">Leaves</tissue>
    </source>
</reference>
<comment type="caution">
    <text evidence="1">The sequence shown here is derived from an EMBL/GenBank/DDBJ whole genome shotgun (WGS) entry which is preliminary data.</text>
</comment>
<accession>A0AAN9M9A2</accession>
<dbReference type="AlphaFoldDB" id="A0AAN9M9A2"/>
<name>A0AAN9M9A2_CANGL</name>
<gene>
    <name evidence="1" type="ORF">VNO77_08507</name>
</gene>
<protein>
    <submittedName>
        <fullName evidence="1">Uncharacterized protein</fullName>
    </submittedName>
</protein>
<organism evidence="1 2">
    <name type="scientific">Canavalia gladiata</name>
    <name type="common">Sword bean</name>
    <name type="synonym">Dolichos gladiatus</name>
    <dbReference type="NCBI Taxonomy" id="3824"/>
    <lineage>
        <taxon>Eukaryota</taxon>
        <taxon>Viridiplantae</taxon>
        <taxon>Streptophyta</taxon>
        <taxon>Embryophyta</taxon>
        <taxon>Tracheophyta</taxon>
        <taxon>Spermatophyta</taxon>
        <taxon>Magnoliopsida</taxon>
        <taxon>eudicotyledons</taxon>
        <taxon>Gunneridae</taxon>
        <taxon>Pentapetalae</taxon>
        <taxon>rosids</taxon>
        <taxon>fabids</taxon>
        <taxon>Fabales</taxon>
        <taxon>Fabaceae</taxon>
        <taxon>Papilionoideae</taxon>
        <taxon>50 kb inversion clade</taxon>
        <taxon>NPAAA clade</taxon>
        <taxon>indigoferoid/millettioid clade</taxon>
        <taxon>Phaseoleae</taxon>
        <taxon>Canavalia</taxon>
    </lineage>
</organism>
<sequence length="291" mass="32852">MHEREDYSGDEEGTLRSGLEENFPLLQFDLKISPKKEGSWFRLGFFLVCENSSERREETKGVRASRVDWHRDWVNFESFLESMLTMVTSLNHLLESSQCPTFAWMDVLETKDTMLLRRMISSRSPLVIVVFGRMHLTKYRCPRTFLCTKNIIVASASVCVTKSVIPNSIRINLEAIAEELTKVVIVGECHKLANVPDLVVSLSMCKKVAQESYVPNAWPVYQGIQRQQEKVSSKLGGKTQHDRQLDDPITALTSLHTTHAPCIIQCVAIVSLLNIAKISSAHANHTSPHLA</sequence>
<dbReference type="EMBL" id="JAYMYQ010000002">
    <property type="protein sequence ID" value="KAK7350217.1"/>
    <property type="molecule type" value="Genomic_DNA"/>
</dbReference>
<evidence type="ECO:0000313" key="1">
    <source>
        <dbReference type="EMBL" id="KAK7350217.1"/>
    </source>
</evidence>
<proteinExistence type="predicted"/>
<dbReference type="Proteomes" id="UP001367508">
    <property type="component" value="Unassembled WGS sequence"/>
</dbReference>
<evidence type="ECO:0000313" key="2">
    <source>
        <dbReference type="Proteomes" id="UP001367508"/>
    </source>
</evidence>
<keyword evidence="2" id="KW-1185">Reference proteome</keyword>